<evidence type="ECO:0000259" key="4">
    <source>
        <dbReference type="Pfam" id="PF08263"/>
    </source>
</evidence>
<evidence type="ECO:0000256" key="3">
    <source>
        <dbReference type="SAM" id="SignalP"/>
    </source>
</evidence>
<feature type="chain" id="PRO_5029823870" description="Leucine-rich repeat-containing N-terminal plant-type domain-containing protein" evidence="3">
    <location>
        <begin position="25"/>
        <end position="393"/>
    </location>
</feature>
<dbReference type="InterPro" id="IPR053213">
    <property type="entry name" value="RLP29"/>
</dbReference>
<dbReference type="EMBL" id="CACRZD030000001">
    <property type="protein sequence ID" value="CAA6654179.1"/>
    <property type="molecule type" value="Genomic_DNA"/>
</dbReference>
<dbReference type="Pfam" id="PF08263">
    <property type="entry name" value="LRRNT_2"/>
    <property type="match status" value="1"/>
</dbReference>
<feature type="signal peptide" evidence="3">
    <location>
        <begin position="1"/>
        <end position="24"/>
    </location>
</feature>
<keyword evidence="2" id="KW-0677">Repeat</keyword>
<evidence type="ECO:0000256" key="1">
    <source>
        <dbReference type="ARBA" id="ARBA00022614"/>
    </source>
</evidence>
<sequence>MGTAATSLSPVIGFLVVLFAAAEAILDPADFVALQSVRKALRDTPGSRFFASWDFTADPCRFSGVLCEEDRVVVLSLGDPRAGWPGLAGRLDPAVGRLSALAELSLVPGRVMGQLPATIAQLTNLRFLGLSRNFLAGAIPPELSLQPSFRSHPRGLGDLPSLSNLILGHNLLSGPVPQFHSPSLTRLDLKHNNLSGGVPALPPSLRYLSVSSNRLAGSVEQALPALAALNYLDLGMNQLSGAIPPAVFSFPLTHLQLQRNMFSGPVRHLSYNRLSGEVSPMLSTVRKLFLNNNLFTGKVPASLMERLMDSRIRVLYLQHNYLTGIEANLTSEIPTSSSLCLQYNCMVPPTGTACPFGGGGRRPGPPATASAAGDDSILEIPRRSKTHVTACDM</sequence>
<proteinExistence type="predicted"/>
<dbReference type="Proteomes" id="UP001189122">
    <property type="component" value="Unassembled WGS sequence"/>
</dbReference>
<reference evidence="5 6" key="1">
    <citation type="submission" date="2019-12" db="EMBL/GenBank/DDBJ databases">
        <authorList>
            <person name="Scholz U."/>
            <person name="Mascher M."/>
            <person name="Fiebig A."/>
        </authorList>
    </citation>
    <scope>NUCLEOTIDE SEQUENCE</scope>
</reference>
<keyword evidence="6" id="KW-1185">Reference proteome</keyword>
<accession>A0A7I8I959</accession>
<dbReference type="Gene3D" id="3.80.10.10">
    <property type="entry name" value="Ribonuclease Inhibitor"/>
    <property type="match status" value="4"/>
</dbReference>
<dbReference type="EMBL" id="LR743588">
    <property type="protein sequence ID" value="CAA2614383.1"/>
    <property type="molecule type" value="Genomic_DNA"/>
</dbReference>
<organism evidence="5">
    <name type="scientific">Spirodela intermedia</name>
    <name type="common">Intermediate duckweed</name>
    <dbReference type="NCBI Taxonomy" id="51605"/>
    <lineage>
        <taxon>Eukaryota</taxon>
        <taxon>Viridiplantae</taxon>
        <taxon>Streptophyta</taxon>
        <taxon>Embryophyta</taxon>
        <taxon>Tracheophyta</taxon>
        <taxon>Spermatophyta</taxon>
        <taxon>Magnoliopsida</taxon>
        <taxon>Liliopsida</taxon>
        <taxon>Araceae</taxon>
        <taxon>Lemnoideae</taxon>
        <taxon>Spirodela</taxon>
    </lineage>
</organism>
<dbReference type="Pfam" id="PF00560">
    <property type="entry name" value="LRR_1"/>
    <property type="match status" value="1"/>
</dbReference>
<dbReference type="SUPFAM" id="SSF52058">
    <property type="entry name" value="L domain-like"/>
    <property type="match status" value="1"/>
</dbReference>
<keyword evidence="3" id="KW-0732">Signal</keyword>
<dbReference type="InterPro" id="IPR032675">
    <property type="entry name" value="LRR_dom_sf"/>
</dbReference>
<gene>
    <name evidence="5" type="ORF">SI7747_01000769</name>
</gene>
<protein>
    <recommendedName>
        <fullName evidence="4">Leucine-rich repeat-containing N-terminal plant-type domain-containing protein</fullName>
    </recommendedName>
</protein>
<name>A0A7I8I959_SPIIN</name>
<keyword evidence="1" id="KW-0433">Leucine-rich repeat</keyword>
<evidence type="ECO:0000256" key="2">
    <source>
        <dbReference type="ARBA" id="ARBA00022737"/>
    </source>
</evidence>
<dbReference type="InterPro" id="IPR001611">
    <property type="entry name" value="Leu-rich_rpt"/>
</dbReference>
<evidence type="ECO:0000313" key="6">
    <source>
        <dbReference type="Proteomes" id="UP001189122"/>
    </source>
</evidence>
<dbReference type="PANTHER" id="PTHR48009">
    <property type="entry name" value="LEUCINE-RICH REPEAT (LRR) FAMILY PROTEIN"/>
    <property type="match status" value="1"/>
</dbReference>
<evidence type="ECO:0000313" key="5">
    <source>
        <dbReference type="EMBL" id="CAA2614383.1"/>
    </source>
</evidence>
<dbReference type="InterPro" id="IPR013210">
    <property type="entry name" value="LRR_N_plant-typ"/>
</dbReference>
<dbReference type="Pfam" id="PF13516">
    <property type="entry name" value="LRR_6"/>
    <property type="match status" value="1"/>
</dbReference>
<dbReference type="AlphaFoldDB" id="A0A7I8I959"/>
<dbReference type="PANTHER" id="PTHR48009:SF4">
    <property type="entry name" value="LEUCINE-RICH REPEAT (LRR) FAMILY PROTEIN"/>
    <property type="match status" value="1"/>
</dbReference>
<feature type="domain" description="Leucine-rich repeat-containing N-terminal plant-type" evidence="4">
    <location>
        <begin position="29"/>
        <end position="67"/>
    </location>
</feature>